<evidence type="ECO:0000313" key="1">
    <source>
        <dbReference type="EMBL" id="GAH08909.1"/>
    </source>
</evidence>
<proteinExistence type="predicted"/>
<organism evidence="1">
    <name type="scientific">marine sediment metagenome</name>
    <dbReference type="NCBI Taxonomy" id="412755"/>
    <lineage>
        <taxon>unclassified sequences</taxon>
        <taxon>metagenomes</taxon>
        <taxon>ecological metagenomes</taxon>
    </lineage>
</organism>
<gene>
    <name evidence="1" type="ORF">S01H4_59498</name>
</gene>
<protein>
    <recommendedName>
        <fullName evidence="2">Xylose isomerase-like TIM barrel domain-containing protein</fullName>
    </recommendedName>
</protein>
<name>X1DVC7_9ZZZZ</name>
<dbReference type="InterPro" id="IPR036237">
    <property type="entry name" value="Xyl_isomerase-like_sf"/>
</dbReference>
<dbReference type="AlphaFoldDB" id="X1DVC7"/>
<dbReference type="EMBL" id="BART01034903">
    <property type="protein sequence ID" value="GAH08909.1"/>
    <property type="molecule type" value="Genomic_DNA"/>
</dbReference>
<reference evidence="1" key="1">
    <citation type="journal article" date="2014" name="Front. Microbiol.">
        <title>High frequency of phylogenetically diverse reductive dehalogenase-homologous genes in deep subseafloor sedimentary metagenomes.</title>
        <authorList>
            <person name="Kawai M."/>
            <person name="Futagami T."/>
            <person name="Toyoda A."/>
            <person name="Takaki Y."/>
            <person name="Nishi S."/>
            <person name="Hori S."/>
            <person name="Arai W."/>
            <person name="Tsubouchi T."/>
            <person name="Morono Y."/>
            <person name="Uchiyama I."/>
            <person name="Ito T."/>
            <person name="Fujiyama A."/>
            <person name="Inagaki F."/>
            <person name="Takami H."/>
        </authorList>
    </citation>
    <scope>NUCLEOTIDE SEQUENCE</scope>
    <source>
        <strain evidence="1">Expedition CK06-06</strain>
    </source>
</reference>
<sequence>MKLGIHAYAYCSQWSNETLYIIDRAKELGLDFIEIPLMVLEDFDTKAISERLKKVGLSLVALEC</sequence>
<accession>X1DVC7</accession>
<comment type="caution">
    <text evidence="1">The sequence shown here is derived from an EMBL/GenBank/DDBJ whole genome shotgun (WGS) entry which is preliminary data.</text>
</comment>
<dbReference type="SUPFAM" id="SSF51658">
    <property type="entry name" value="Xylose isomerase-like"/>
    <property type="match status" value="1"/>
</dbReference>
<dbReference type="Gene3D" id="3.20.20.150">
    <property type="entry name" value="Divalent-metal-dependent TIM barrel enzymes"/>
    <property type="match status" value="1"/>
</dbReference>
<evidence type="ECO:0008006" key="2">
    <source>
        <dbReference type="Google" id="ProtNLM"/>
    </source>
</evidence>